<evidence type="ECO:0000256" key="1">
    <source>
        <dbReference type="SAM" id="MobiDB-lite"/>
    </source>
</evidence>
<protein>
    <submittedName>
        <fullName evidence="2">Uncharacterized protein</fullName>
    </submittedName>
</protein>
<evidence type="ECO:0000313" key="3">
    <source>
        <dbReference type="Proteomes" id="UP000010388"/>
    </source>
</evidence>
<organism evidence="2 3">
    <name type="scientific">Cyanobium gracile (strain ATCC 27147 / PCC 6307)</name>
    <dbReference type="NCBI Taxonomy" id="292564"/>
    <lineage>
        <taxon>Bacteria</taxon>
        <taxon>Bacillati</taxon>
        <taxon>Cyanobacteriota</taxon>
        <taxon>Cyanophyceae</taxon>
        <taxon>Synechococcales</taxon>
        <taxon>Prochlorococcaceae</taxon>
        <taxon>Cyanobium</taxon>
    </lineage>
</organism>
<feature type="compositionally biased region" description="Polar residues" evidence="1">
    <location>
        <begin position="32"/>
        <end position="47"/>
    </location>
</feature>
<gene>
    <name evidence="2" type="ordered locus">Cyagr_3393</name>
</gene>
<evidence type="ECO:0000313" key="2">
    <source>
        <dbReference type="EMBL" id="AFY30456.1"/>
    </source>
</evidence>
<reference evidence="3" key="1">
    <citation type="journal article" date="2013" name="Proc. Natl. Acad. Sci. U.S.A.">
        <title>Improving the coverage of the cyanobacterial phylum using diversity-driven genome sequencing.</title>
        <authorList>
            <person name="Shih P.M."/>
            <person name="Wu D."/>
            <person name="Latifi A."/>
            <person name="Axen S.D."/>
            <person name="Fewer D.P."/>
            <person name="Talla E."/>
            <person name="Calteau A."/>
            <person name="Cai F."/>
            <person name="Tandeau de Marsac N."/>
            <person name="Rippka R."/>
            <person name="Herdman M."/>
            <person name="Sivonen K."/>
            <person name="Coursin T."/>
            <person name="Laurent T."/>
            <person name="Goodwin L."/>
            <person name="Nolan M."/>
            <person name="Davenport K.W."/>
            <person name="Han C.S."/>
            <person name="Rubin E.M."/>
            <person name="Eisen J.A."/>
            <person name="Woyke T."/>
            <person name="Gugger M."/>
            <person name="Kerfeld C.A."/>
        </authorList>
    </citation>
    <scope>NUCLEOTIDE SEQUENCE [LARGE SCALE GENOMIC DNA]</scope>
    <source>
        <strain evidence="3">ATCC 27147 / PCC 6307</strain>
    </source>
</reference>
<name>K9PCJ0_CYAGP</name>
<dbReference type="EMBL" id="CP003495">
    <property type="protein sequence ID" value="AFY30456.1"/>
    <property type="molecule type" value="Genomic_DNA"/>
</dbReference>
<accession>K9PCJ0</accession>
<feature type="region of interest" description="Disordered" evidence="1">
    <location>
        <begin position="1"/>
        <end position="69"/>
    </location>
</feature>
<dbReference type="Proteomes" id="UP000010388">
    <property type="component" value="Chromosome"/>
</dbReference>
<feature type="region of interest" description="Disordered" evidence="1">
    <location>
        <begin position="346"/>
        <end position="365"/>
    </location>
</feature>
<dbReference type="KEGG" id="cgc:Cyagr_3393"/>
<proteinExistence type="predicted"/>
<dbReference type="AlphaFoldDB" id="K9PCJ0"/>
<dbReference type="HOGENOM" id="CLU_688343_0_0_3"/>
<sequence length="400" mass="43682">MNQMTTGLPAKPANPRAAGLSPSQPGKARRSAQPSRQTKDMNSQTDGGSCGPTKRHCEATPVSKGNPGIIKPIATKAATGGHIAAEDEQCKERVIQVNISAALQSINEAKNETLAHLAGVVQSPRWVSEFKRSHARALRHSAEVQQEIFKRVAQINTPSSSPLVGLRLGDFDALEAFSGIKTISELNIPLRIHALPRLQSPQVAGPQGCRDHFSEWAPQSPPEAPEQADGWLVDNLNDESRSKLLEQLSWFLRSEEISSDAREGIRMILAWWNRIHPQITSDQSLEFNLNLKVFLRALLSLSAAPDGHQKLSSGLLVPRSHVPVPTPDLAPDVYTTKQLAKKLHSTTDTLKRHARKASANGPLPQPLPSFPGCFVVDMSDPKGGRGCGWQFQEERKPEDT</sequence>